<dbReference type="CDD" id="cd13944">
    <property type="entry name" value="lytB_ispH"/>
    <property type="match status" value="1"/>
</dbReference>
<comment type="pathway">
    <text evidence="5">Isoprenoid biosynthesis; isopentenyl diphosphate biosynthesis via DXP pathway; isopentenyl diphosphate from 1-deoxy-D-xylulose 5-phosphate: step 6/6.</text>
</comment>
<dbReference type="UniPathway" id="UPA00056">
    <property type="reaction ID" value="UER00097"/>
</dbReference>
<dbReference type="HAMAP" id="MF_00191">
    <property type="entry name" value="IspH"/>
    <property type="match status" value="1"/>
</dbReference>
<feature type="binding site" evidence="5">
    <location>
        <position position="50"/>
    </location>
    <ligand>
        <name>dimethylallyl diphosphate</name>
        <dbReference type="ChEBI" id="CHEBI:57623"/>
    </ligand>
</feature>
<dbReference type="Pfam" id="PF02401">
    <property type="entry name" value="LYTB"/>
    <property type="match status" value="1"/>
</dbReference>
<dbReference type="EMBL" id="CP003075">
    <property type="protein sequence ID" value="AEQ50596.1"/>
    <property type="molecule type" value="Genomic_DNA"/>
</dbReference>
<evidence type="ECO:0000256" key="1">
    <source>
        <dbReference type="ARBA" id="ARBA00022485"/>
    </source>
</evidence>
<evidence type="ECO:0000313" key="7">
    <source>
        <dbReference type="Proteomes" id="UP000008850"/>
    </source>
</evidence>
<feature type="binding site" evidence="5">
    <location>
        <position position="21"/>
    </location>
    <ligand>
        <name>[4Fe-4S] cluster</name>
        <dbReference type="ChEBI" id="CHEBI:49883"/>
    </ligand>
</feature>
<keyword evidence="1 5" id="KW-0004">4Fe-4S</keyword>
<evidence type="ECO:0000313" key="6">
    <source>
        <dbReference type="EMBL" id="AEQ50596.1"/>
    </source>
</evidence>
<feature type="binding site" evidence="5">
    <location>
        <position position="135"/>
    </location>
    <ligand>
        <name>(2E)-4-hydroxy-3-methylbut-2-enyl diphosphate</name>
        <dbReference type="ChEBI" id="CHEBI:128753"/>
    </ligand>
</feature>
<dbReference type="NCBIfam" id="NF002188">
    <property type="entry name" value="PRK01045.1-2"/>
    <property type="match status" value="1"/>
</dbReference>
<dbReference type="PATRIC" id="fig|1082931.4.peg.551"/>
<keyword evidence="7" id="KW-1185">Reference proteome</keyword>
<feature type="binding site" evidence="5">
    <location>
        <position position="107"/>
    </location>
    <ligand>
        <name>[4Fe-4S] cluster</name>
        <dbReference type="ChEBI" id="CHEBI:49883"/>
    </ligand>
</feature>
<dbReference type="AlphaFoldDB" id="G4RBT3"/>
<dbReference type="PANTHER" id="PTHR30426:SF0">
    <property type="entry name" value="4-HYDROXY-3-METHYLBUT-2-ENYL DIPHOSPHATE REDUCTASE"/>
    <property type="match status" value="1"/>
</dbReference>
<proteinExistence type="inferred from homology"/>
<keyword evidence="3 5" id="KW-0408">Iron</keyword>
<dbReference type="NCBIfam" id="NF002190">
    <property type="entry name" value="PRK01045.1-4"/>
    <property type="match status" value="1"/>
</dbReference>
<evidence type="ECO:0000256" key="2">
    <source>
        <dbReference type="ARBA" id="ARBA00022723"/>
    </source>
</evidence>
<comment type="catalytic activity">
    <reaction evidence="5">
        <text>isopentenyl diphosphate + 2 oxidized [2Fe-2S]-[ferredoxin] + H2O = (2E)-4-hydroxy-3-methylbut-2-enyl diphosphate + 2 reduced [2Fe-2S]-[ferredoxin] + 2 H(+)</text>
        <dbReference type="Rhea" id="RHEA:24488"/>
        <dbReference type="Rhea" id="RHEA-COMP:10000"/>
        <dbReference type="Rhea" id="RHEA-COMP:10001"/>
        <dbReference type="ChEBI" id="CHEBI:15377"/>
        <dbReference type="ChEBI" id="CHEBI:15378"/>
        <dbReference type="ChEBI" id="CHEBI:33737"/>
        <dbReference type="ChEBI" id="CHEBI:33738"/>
        <dbReference type="ChEBI" id="CHEBI:128753"/>
        <dbReference type="ChEBI" id="CHEBI:128769"/>
        <dbReference type="EC" id="1.17.7.4"/>
    </reaction>
</comment>
<dbReference type="Gene3D" id="3.40.50.11270">
    <property type="match status" value="1"/>
</dbReference>
<feature type="binding site" evidence="5">
    <location>
        <position position="234"/>
    </location>
    <ligand>
        <name>dimethylallyl diphosphate</name>
        <dbReference type="ChEBI" id="CHEBI:57623"/>
    </ligand>
</feature>
<feature type="binding site" evidence="5">
    <location>
        <position position="85"/>
    </location>
    <ligand>
        <name>(2E)-4-hydroxy-3-methylbut-2-enyl diphosphate</name>
        <dbReference type="ChEBI" id="CHEBI:128753"/>
    </ligand>
</feature>
<organism evidence="6 7">
    <name type="scientific">Pelagibacterium halotolerans (strain DSM 22347 / JCM 15775 / CGMCC 1.7692 / B2)</name>
    <dbReference type="NCBI Taxonomy" id="1082931"/>
    <lineage>
        <taxon>Bacteria</taxon>
        <taxon>Pseudomonadati</taxon>
        <taxon>Pseudomonadota</taxon>
        <taxon>Alphaproteobacteria</taxon>
        <taxon>Hyphomicrobiales</taxon>
        <taxon>Devosiaceae</taxon>
        <taxon>Pelagibacterium</taxon>
    </lineage>
</organism>
<dbReference type="GO" id="GO:0016114">
    <property type="term" value="P:terpenoid biosynthetic process"/>
    <property type="evidence" value="ECO:0007669"/>
    <property type="project" value="UniProtKB-UniRule"/>
</dbReference>
<dbReference type="UniPathway" id="UPA00059">
    <property type="reaction ID" value="UER00105"/>
</dbReference>
<feature type="binding site" evidence="5">
    <location>
        <position position="50"/>
    </location>
    <ligand>
        <name>(2E)-4-hydroxy-3-methylbut-2-enyl diphosphate</name>
        <dbReference type="ChEBI" id="CHEBI:128753"/>
    </ligand>
</feature>
<dbReference type="GO" id="GO:0046872">
    <property type="term" value="F:metal ion binding"/>
    <property type="evidence" value="ECO:0007669"/>
    <property type="project" value="UniProtKB-KW"/>
</dbReference>
<keyword evidence="2 5" id="KW-0479">Metal-binding</keyword>
<feature type="binding site" evidence="5">
    <location>
        <position position="279"/>
    </location>
    <ligand>
        <name>(2E)-4-hydroxy-3-methylbut-2-enyl diphosphate</name>
        <dbReference type="ChEBI" id="CHEBI:128753"/>
    </ligand>
</feature>
<protein>
    <recommendedName>
        <fullName evidence="5">4-hydroxy-3-methylbut-2-enyl diphosphate reductase</fullName>
        <shortName evidence="5">HMBPP reductase</shortName>
        <ecNumber evidence="5">1.17.7.4</ecNumber>
    </recommendedName>
</protein>
<dbReference type="eggNOG" id="COG0761">
    <property type="taxonomic scope" value="Bacteria"/>
</dbReference>
<evidence type="ECO:0000256" key="5">
    <source>
        <dbReference type="HAMAP-Rule" id="MF_00191"/>
    </source>
</evidence>
<feature type="binding site" evidence="5">
    <location>
        <position position="234"/>
    </location>
    <ligand>
        <name>isopentenyl diphosphate</name>
        <dbReference type="ChEBI" id="CHEBI:128769"/>
    </ligand>
</feature>
<dbReference type="EC" id="1.17.7.4" evidence="5"/>
<dbReference type="Gene3D" id="3.40.1010.20">
    <property type="entry name" value="4-hydroxy-3-methylbut-2-enyl diphosphate reductase, catalytic domain"/>
    <property type="match status" value="2"/>
</dbReference>
<dbReference type="GO" id="GO:0051539">
    <property type="term" value="F:4 iron, 4 sulfur cluster binding"/>
    <property type="evidence" value="ECO:0007669"/>
    <property type="project" value="UniProtKB-UniRule"/>
</dbReference>
<feature type="active site" description="Proton donor" evidence="5">
    <location>
        <position position="137"/>
    </location>
</feature>
<feature type="binding site" evidence="5">
    <location>
        <position position="135"/>
    </location>
    <ligand>
        <name>dimethylallyl diphosphate</name>
        <dbReference type="ChEBI" id="CHEBI:57623"/>
    </ligand>
</feature>
<feature type="binding site" evidence="5">
    <location>
        <position position="135"/>
    </location>
    <ligand>
        <name>isopentenyl diphosphate</name>
        <dbReference type="ChEBI" id="CHEBI:128769"/>
    </ligand>
</feature>
<reference evidence="6 7" key="1">
    <citation type="journal article" date="2012" name="J. Bacteriol.">
        <title>Complete genome sequence of Pelagibacterium halotolerans B2T.</title>
        <authorList>
            <person name="Huo Y.Y."/>
            <person name="Cheng H."/>
            <person name="Han X.F."/>
            <person name="Jiang X.W."/>
            <person name="Sun C."/>
            <person name="Zhang X.Q."/>
            <person name="Zhu X.F."/>
            <person name="Liu Y.F."/>
            <person name="Li P.F."/>
            <person name="Ni P.X."/>
            <person name="Wu M."/>
        </authorList>
    </citation>
    <scope>NUCLEOTIDE SEQUENCE [LARGE SCALE GENOMIC DNA]</scope>
    <source>
        <strain evidence="7">DSM 22347 / JCM 15775 / CGMCC 1.7692 / B2</strain>
    </source>
</reference>
<comment type="catalytic activity">
    <reaction evidence="5">
        <text>dimethylallyl diphosphate + 2 oxidized [2Fe-2S]-[ferredoxin] + H2O = (2E)-4-hydroxy-3-methylbut-2-enyl diphosphate + 2 reduced [2Fe-2S]-[ferredoxin] + 2 H(+)</text>
        <dbReference type="Rhea" id="RHEA:24825"/>
        <dbReference type="Rhea" id="RHEA-COMP:10000"/>
        <dbReference type="Rhea" id="RHEA-COMP:10001"/>
        <dbReference type="ChEBI" id="CHEBI:15377"/>
        <dbReference type="ChEBI" id="CHEBI:15378"/>
        <dbReference type="ChEBI" id="CHEBI:33737"/>
        <dbReference type="ChEBI" id="CHEBI:33738"/>
        <dbReference type="ChEBI" id="CHEBI:57623"/>
        <dbReference type="ChEBI" id="CHEBI:128753"/>
        <dbReference type="EC" id="1.17.7.4"/>
    </reaction>
</comment>
<feature type="binding site" evidence="5">
    <location>
        <position position="236"/>
    </location>
    <ligand>
        <name>isopentenyl diphosphate</name>
        <dbReference type="ChEBI" id="CHEBI:128769"/>
    </ligand>
</feature>
<gene>
    <name evidence="5" type="primary">ispH</name>
    <name evidence="6" type="ordered locus">KKY_555</name>
</gene>
<feature type="binding site" evidence="5">
    <location>
        <position position="236"/>
    </location>
    <ligand>
        <name>(2E)-4-hydroxy-3-methylbut-2-enyl diphosphate</name>
        <dbReference type="ChEBI" id="CHEBI:128753"/>
    </ligand>
</feature>
<feature type="binding site" evidence="5">
    <location>
        <position position="206"/>
    </location>
    <ligand>
        <name>[4Fe-4S] cluster</name>
        <dbReference type="ChEBI" id="CHEBI:49883"/>
    </ligand>
</feature>
<sequence length="327" mass="35327">MRIMTDKPSLDILLCAPRGFCAGVDRAIQIVDLALKKYGAPVYVRHEIVHNKFVVDGLRAKGAIFVEELEEIPEGTEAPVIFSAHGVAKSVPAEAKHRNMFFLDATCPLVTKVHVEAQRHAEEGHDIVLIGHRGHPEVIGTMGQLPPGKITLIETVADAEAFAPRDPNNLALVTQTTLSVDDTSAMVMVLKSRFPNIAVPAKEDICYATTNRQEAVKAVAPRVDAMIVVGAPNSSNSMRLVEVGERAGCRVSVLVQRAADIDWDQFGDISSLGITAGASAPESLVEEVIEAFAERFSVNVEIAVTAEENIAFNIPRVLRQLEEASGH</sequence>
<comment type="similarity">
    <text evidence="5">Belongs to the IspH family.</text>
</comment>
<dbReference type="GO" id="GO:0019288">
    <property type="term" value="P:isopentenyl diphosphate biosynthetic process, methylerythritol 4-phosphate pathway"/>
    <property type="evidence" value="ECO:0007669"/>
    <property type="project" value="UniProtKB-UniRule"/>
</dbReference>
<feature type="binding site" evidence="5">
    <location>
        <position position="279"/>
    </location>
    <ligand>
        <name>dimethylallyl diphosphate</name>
        <dbReference type="ChEBI" id="CHEBI:57623"/>
    </ligand>
</feature>
<name>G4RBT3_PELHB</name>
<keyword evidence="4 5" id="KW-0411">Iron-sulfur</keyword>
<feature type="binding site" evidence="5">
    <location>
        <position position="236"/>
    </location>
    <ligand>
        <name>dimethylallyl diphosphate</name>
        <dbReference type="ChEBI" id="CHEBI:57623"/>
    </ligand>
</feature>
<keyword evidence="5" id="KW-0560">Oxidoreductase</keyword>
<dbReference type="KEGG" id="phl:KKY_555"/>
<feature type="binding site" evidence="5">
    <location>
        <position position="85"/>
    </location>
    <ligand>
        <name>dimethylallyl diphosphate</name>
        <dbReference type="ChEBI" id="CHEBI:57623"/>
    </ligand>
</feature>
<comment type="cofactor">
    <cofactor evidence="5">
        <name>[4Fe-4S] cluster</name>
        <dbReference type="ChEBI" id="CHEBI:49883"/>
    </cofactor>
    <text evidence="5">Binds 1 [4Fe-4S] cluster per subunit.</text>
</comment>
<accession>G4RBT3</accession>
<feature type="binding site" evidence="5">
    <location>
        <position position="234"/>
    </location>
    <ligand>
        <name>(2E)-4-hydroxy-3-methylbut-2-enyl diphosphate</name>
        <dbReference type="ChEBI" id="CHEBI:128753"/>
    </ligand>
</feature>
<feature type="binding site" evidence="5">
    <location>
        <position position="85"/>
    </location>
    <ligand>
        <name>isopentenyl diphosphate</name>
        <dbReference type="ChEBI" id="CHEBI:128769"/>
    </ligand>
</feature>
<dbReference type="HOGENOM" id="CLU_027486_1_0_5"/>
<feature type="binding site" evidence="5">
    <location>
        <position position="235"/>
    </location>
    <ligand>
        <name>(2E)-4-hydroxy-3-methylbut-2-enyl diphosphate</name>
        <dbReference type="ChEBI" id="CHEBI:128753"/>
    </ligand>
</feature>
<dbReference type="GO" id="GO:0050992">
    <property type="term" value="P:dimethylallyl diphosphate biosynthetic process"/>
    <property type="evidence" value="ECO:0007669"/>
    <property type="project" value="UniProtKB-UniRule"/>
</dbReference>
<comment type="function">
    <text evidence="5">Catalyzes the conversion of 1-hydroxy-2-methyl-2-(E)-butenyl 4-diphosphate (HMBPP) into a mixture of isopentenyl diphosphate (IPP) and dimethylallyl diphosphate (DMAPP). Acts in the terminal step of the DOXP/MEP pathway for isoprenoid precursor biosynthesis.</text>
</comment>
<dbReference type="GO" id="GO:0051745">
    <property type="term" value="F:4-hydroxy-3-methylbut-2-enyl diphosphate reductase activity"/>
    <property type="evidence" value="ECO:0007669"/>
    <property type="project" value="UniProtKB-UniRule"/>
</dbReference>
<feature type="binding site" evidence="5">
    <location>
        <position position="235"/>
    </location>
    <ligand>
        <name>isopentenyl diphosphate</name>
        <dbReference type="ChEBI" id="CHEBI:128769"/>
    </ligand>
</feature>
<feature type="binding site" evidence="5">
    <location>
        <position position="235"/>
    </location>
    <ligand>
        <name>dimethylallyl diphosphate</name>
        <dbReference type="ChEBI" id="CHEBI:57623"/>
    </ligand>
</feature>
<dbReference type="InterPro" id="IPR003451">
    <property type="entry name" value="LytB/IspH"/>
</dbReference>
<dbReference type="STRING" id="1082931.KKY_555"/>
<feature type="binding site" evidence="5">
    <location>
        <position position="279"/>
    </location>
    <ligand>
        <name>isopentenyl diphosphate</name>
        <dbReference type="ChEBI" id="CHEBI:128769"/>
    </ligand>
</feature>
<evidence type="ECO:0000256" key="3">
    <source>
        <dbReference type="ARBA" id="ARBA00023004"/>
    </source>
</evidence>
<dbReference type="NCBIfam" id="TIGR00216">
    <property type="entry name" value="ispH_lytB"/>
    <property type="match status" value="1"/>
</dbReference>
<dbReference type="Proteomes" id="UP000008850">
    <property type="component" value="Chromosome"/>
</dbReference>
<keyword evidence="5" id="KW-0414">Isoprene biosynthesis</keyword>
<feature type="binding site" evidence="5">
    <location>
        <position position="50"/>
    </location>
    <ligand>
        <name>isopentenyl diphosphate</name>
        <dbReference type="ChEBI" id="CHEBI:128769"/>
    </ligand>
</feature>
<evidence type="ECO:0000256" key="4">
    <source>
        <dbReference type="ARBA" id="ARBA00023014"/>
    </source>
</evidence>
<feature type="binding site" evidence="5">
    <location>
        <position position="176"/>
    </location>
    <ligand>
        <name>(2E)-4-hydroxy-3-methylbut-2-enyl diphosphate</name>
        <dbReference type="ChEBI" id="CHEBI:128753"/>
    </ligand>
</feature>
<comment type="pathway">
    <text evidence="5">Isoprenoid biosynthesis; dimethylallyl diphosphate biosynthesis; dimethylallyl diphosphate from (2E)-4-hydroxy-3-methylbutenyl diphosphate: step 1/1.</text>
</comment>
<dbReference type="PANTHER" id="PTHR30426">
    <property type="entry name" value="4-HYDROXY-3-METHYLBUT-2-ENYL DIPHOSPHATE REDUCTASE"/>
    <property type="match status" value="1"/>
</dbReference>